<dbReference type="InterPro" id="IPR001254">
    <property type="entry name" value="Trypsin_dom"/>
</dbReference>
<keyword evidence="4" id="KW-1185">Reference proteome</keyword>
<dbReference type="GO" id="GO:0004252">
    <property type="term" value="F:serine-type endopeptidase activity"/>
    <property type="evidence" value="ECO:0007669"/>
    <property type="project" value="InterPro"/>
</dbReference>
<name>A0A8S1EK50_9PELO</name>
<evidence type="ECO:0000313" key="4">
    <source>
        <dbReference type="Proteomes" id="UP000494206"/>
    </source>
</evidence>
<dbReference type="OrthoDB" id="5858510at2759"/>
<dbReference type="AlphaFoldDB" id="A0A8S1EK50"/>
<keyword evidence="1" id="KW-0732">Signal</keyword>
<reference evidence="3 4" key="1">
    <citation type="submission" date="2020-04" db="EMBL/GenBank/DDBJ databases">
        <authorList>
            <person name="Laetsch R D."/>
            <person name="Stevens L."/>
            <person name="Kumar S."/>
            <person name="Blaxter L. M."/>
        </authorList>
    </citation>
    <scope>NUCLEOTIDE SEQUENCE [LARGE SCALE GENOMIC DNA]</scope>
</reference>
<dbReference type="InterPro" id="IPR009003">
    <property type="entry name" value="Peptidase_S1_PA"/>
</dbReference>
<gene>
    <name evidence="3" type="ORF">CBOVIS_LOCUS2846</name>
</gene>
<evidence type="ECO:0000259" key="2">
    <source>
        <dbReference type="PROSITE" id="PS50240"/>
    </source>
</evidence>
<dbReference type="EMBL" id="CADEPM010000002">
    <property type="protein sequence ID" value="CAB3399777.1"/>
    <property type="molecule type" value="Genomic_DNA"/>
</dbReference>
<organism evidence="3 4">
    <name type="scientific">Caenorhabditis bovis</name>
    <dbReference type="NCBI Taxonomy" id="2654633"/>
    <lineage>
        <taxon>Eukaryota</taxon>
        <taxon>Metazoa</taxon>
        <taxon>Ecdysozoa</taxon>
        <taxon>Nematoda</taxon>
        <taxon>Chromadorea</taxon>
        <taxon>Rhabditida</taxon>
        <taxon>Rhabditina</taxon>
        <taxon>Rhabditomorpha</taxon>
        <taxon>Rhabditoidea</taxon>
        <taxon>Rhabditidae</taxon>
        <taxon>Peloderinae</taxon>
        <taxon>Caenorhabditis</taxon>
    </lineage>
</organism>
<comment type="caution">
    <text evidence="3">The sequence shown here is derived from an EMBL/GenBank/DDBJ whole genome shotgun (WGS) entry which is preliminary data.</text>
</comment>
<dbReference type="SUPFAM" id="SSF50494">
    <property type="entry name" value="Trypsin-like serine proteases"/>
    <property type="match status" value="1"/>
</dbReference>
<dbReference type="PROSITE" id="PS50240">
    <property type="entry name" value="TRYPSIN_DOM"/>
    <property type="match status" value="1"/>
</dbReference>
<dbReference type="Pfam" id="PF00089">
    <property type="entry name" value="Trypsin"/>
    <property type="match status" value="1"/>
</dbReference>
<proteinExistence type="predicted"/>
<dbReference type="Proteomes" id="UP000494206">
    <property type="component" value="Unassembled WGS sequence"/>
</dbReference>
<evidence type="ECO:0000256" key="1">
    <source>
        <dbReference type="SAM" id="SignalP"/>
    </source>
</evidence>
<feature type="chain" id="PRO_5035751116" description="Peptidase S1 domain-containing protein" evidence="1">
    <location>
        <begin position="24"/>
        <end position="276"/>
    </location>
</feature>
<feature type="domain" description="Peptidase S1" evidence="2">
    <location>
        <begin position="12"/>
        <end position="249"/>
    </location>
</feature>
<accession>A0A8S1EK50</accession>
<evidence type="ECO:0000313" key="3">
    <source>
        <dbReference type="EMBL" id="CAB3399777.1"/>
    </source>
</evidence>
<feature type="signal peptide" evidence="1">
    <location>
        <begin position="1"/>
        <end position="23"/>
    </location>
</feature>
<dbReference type="Gene3D" id="2.40.10.10">
    <property type="entry name" value="Trypsin-like serine proteases"/>
    <property type="match status" value="1"/>
</dbReference>
<dbReference type="GO" id="GO:0006508">
    <property type="term" value="P:proteolysis"/>
    <property type="evidence" value="ECO:0007669"/>
    <property type="project" value="InterPro"/>
</dbReference>
<protein>
    <recommendedName>
        <fullName evidence="2">Peptidase S1 domain-containing protein</fullName>
    </recommendedName>
</protein>
<sequence>MLNRIALLSIFFVCGTCLYNAESVKWHRYPYIVKVLARELKSKNGTTCTGSLISESAVLTSAKCFPNPEMEYEAMAIIAVPGSRKVMRKAMLEFRIDEDIAVMRIDTIVSRRFCDKPPHPSRISRLNFKPSLTEGSFHLVDPKELAKLRCRIVGFETVDKVDDFHKSNKAQVLELELQYEGKSVMFSEIYSNTTGTACWDDIGAPLECALNEEDVWIQVGIVNSLYGRIEETKTQADATCSNVEAMEFIVFNNDALIRSIDIVDKIGVFSAAHKCF</sequence>
<dbReference type="InterPro" id="IPR043504">
    <property type="entry name" value="Peptidase_S1_PA_chymotrypsin"/>
</dbReference>